<dbReference type="RefSeq" id="WP_182157567.1">
    <property type="nucleotide sequence ID" value="NZ_JACEZU010000021.1"/>
</dbReference>
<dbReference type="InterPro" id="IPR053842">
    <property type="entry name" value="NikA-like"/>
</dbReference>
<reference evidence="1 2" key="1">
    <citation type="submission" date="2020-07" db="EMBL/GenBank/DDBJ databases">
        <title>Novel species isolated from subtropical streams in China.</title>
        <authorList>
            <person name="Lu H."/>
        </authorList>
    </citation>
    <scope>NUCLEOTIDE SEQUENCE [LARGE SCALE GENOMIC DNA]</scope>
    <source>
        <strain evidence="1 2">LX47W</strain>
    </source>
</reference>
<dbReference type="EMBL" id="JACEZU010000021">
    <property type="protein sequence ID" value="MBA5690648.1"/>
    <property type="molecule type" value="Genomic_DNA"/>
</dbReference>
<comment type="caution">
    <text evidence="1">The sequence shown here is derived from an EMBL/GenBank/DDBJ whole genome shotgun (WGS) entry which is preliminary data.</text>
</comment>
<dbReference type="Proteomes" id="UP000573499">
    <property type="component" value="Unassembled WGS sequence"/>
</dbReference>
<organism evidence="1 2">
    <name type="scientific">Rugamonas apoptosis</name>
    <dbReference type="NCBI Taxonomy" id="2758570"/>
    <lineage>
        <taxon>Bacteria</taxon>
        <taxon>Pseudomonadati</taxon>
        <taxon>Pseudomonadota</taxon>
        <taxon>Betaproteobacteria</taxon>
        <taxon>Burkholderiales</taxon>
        <taxon>Oxalobacteraceae</taxon>
        <taxon>Telluria group</taxon>
        <taxon>Rugamonas</taxon>
    </lineage>
</organism>
<proteinExistence type="predicted"/>
<gene>
    <name evidence="1" type="ORF">H3H39_26785</name>
</gene>
<evidence type="ECO:0000313" key="1">
    <source>
        <dbReference type="EMBL" id="MBA5690648.1"/>
    </source>
</evidence>
<protein>
    <submittedName>
        <fullName evidence="1">Mobilization protein</fullName>
    </submittedName>
</protein>
<sequence>MGTQEKRIKTSMVMVRVSPEDHAALAERARDVNMTVPAYMVSCALGRRTRSQADAHILEELRRLGEQQRALHASGDGTLTAQYSVVLVEIVGAMRRLGA</sequence>
<evidence type="ECO:0000313" key="2">
    <source>
        <dbReference type="Proteomes" id="UP000573499"/>
    </source>
</evidence>
<dbReference type="AlphaFoldDB" id="A0A7W2INE1"/>
<accession>A0A7W2INE1</accession>
<dbReference type="Pfam" id="PF21983">
    <property type="entry name" value="NikA-like"/>
    <property type="match status" value="1"/>
</dbReference>
<dbReference type="InterPro" id="IPR047751">
    <property type="entry name" value="MobA-like"/>
</dbReference>
<dbReference type="NCBIfam" id="NF041264">
    <property type="entry name" value="MobA"/>
    <property type="match status" value="1"/>
</dbReference>
<keyword evidence="2" id="KW-1185">Reference proteome</keyword>
<name>A0A7W2INE1_9BURK</name>